<proteinExistence type="predicted"/>
<sequence>MFICTSAVLAAVAFLVRSVTAKTDIGGCVSTQTVAYGGASLIWYVPDTGEICEFLDCGGGRAPPKTTVPGCPSYEGTATYSPSYLPGFGVTATSTSFSAAAVATESSASDGASSEKVSSTSVTKTAVTVTSKSVSTGGAALPTGSMKGPIGIMAGVAVGVALM</sequence>
<dbReference type="Proteomes" id="UP001305414">
    <property type="component" value="Unassembled WGS sequence"/>
</dbReference>
<keyword evidence="3" id="KW-1185">Reference proteome</keyword>
<feature type="signal peptide" evidence="1">
    <location>
        <begin position="1"/>
        <end position="21"/>
    </location>
</feature>
<gene>
    <name evidence="2" type="ORF">RRF57_004459</name>
</gene>
<evidence type="ECO:0000313" key="2">
    <source>
        <dbReference type="EMBL" id="KAK5628744.1"/>
    </source>
</evidence>
<organism evidence="2 3">
    <name type="scientific">Xylaria bambusicola</name>
    <dbReference type="NCBI Taxonomy" id="326684"/>
    <lineage>
        <taxon>Eukaryota</taxon>
        <taxon>Fungi</taxon>
        <taxon>Dikarya</taxon>
        <taxon>Ascomycota</taxon>
        <taxon>Pezizomycotina</taxon>
        <taxon>Sordariomycetes</taxon>
        <taxon>Xylariomycetidae</taxon>
        <taxon>Xylariales</taxon>
        <taxon>Xylariaceae</taxon>
        <taxon>Xylaria</taxon>
    </lineage>
</organism>
<evidence type="ECO:0000256" key="1">
    <source>
        <dbReference type="SAM" id="SignalP"/>
    </source>
</evidence>
<dbReference type="EMBL" id="JAWHQM010000009">
    <property type="protein sequence ID" value="KAK5628744.1"/>
    <property type="molecule type" value="Genomic_DNA"/>
</dbReference>
<dbReference type="AlphaFoldDB" id="A0AAN7UWA4"/>
<keyword evidence="1" id="KW-0732">Signal</keyword>
<feature type="chain" id="PRO_5042907387" description="Siderophore biosynthesis" evidence="1">
    <location>
        <begin position="22"/>
        <end position="163"/>
    </location>
</feature>
<name>A0AAN7UWA4_9PEZI</name>
<evidence type="ECO:0008006" key="4">
    <source>
        <dbReference type="Google" id="ProtNLM"/>
    </source>
</evidence>
<evidence type="ECO:0000313" key="3">
    <source>
        <dbReference type="Proteomes" id="UP001305414"/>
    </source>
</evidence>
<reference evidence="2 3" key="1">
    <citation type="submission" date="2023-10" db="EMBL/GenBank/DDBJ databases">
        <title>Draft genome sequence of Xylaria bambusicola isolate GMP-LS, the root and basal stem rot pathogen of sugarcane in Indonesia.</title>
        <authorList>
            <person name="Selvaraj P."/>
            <person name="Muralishankar V."/>
            <person name="Muruganantham S."/>
            <person name="Sp S."/>
            <person name="Haryani S."/>
            <person name="Lau K.J.X."/>
            <person name="Naqvi N.I."/>
        </authorList>
    </citation>
    <scope>NUCLEOTIDE SEQUENCE [LARGE SCALE GENOMIC DNA]</scope>
    <source>
        <strain evidence="2">GMP-LS</strain>
    </source>
</reference>
<protein>
    <recommendedName>
        <fullName evidence="4">Siderophore biosynthesis</fullName>
    </recommendedName>
</protein>
<accession>A0AAN7UWA4</accession>
<comment type="caution">
    <text evidence="2">The sequence shown here is derived from an EMBL/GenBank/DDBJ whole genome shotgun (WGS) entry which is preliminary data.</text>
</comment>